<evidence type="ECO:0000259" key="15">
    <source>
        <dbReference type="PROSITE" id="PS50885"/>
    </source>
</evidence>
<dbReference type="Pfam" id="PF08447">
    <property type="entry name" value="PAS_3"/>
    <property type="match status" value="1"/>
</dbReference>
<dbReference type="OrthoDB" id="5675566at2"/>
<dbReference type="CDD" id="cd11386">
    <property type="entry name" value="MCP_signal"/>
    <property type="match status" value="1"/>
</dbReference>
<dbReference type="Proteomes" id="UP000245362">
    <property type="component" value="Unassembled WGS sequence"/>
</dbReference>
<keyword evidence="17" id="KW-1185">Reference proteome</keyword>
<evidence type="ECO:0000256" key="8">
    <source>
        <dbReference type="ARBA" id="ARBA00023136"/>
    </source>
</evidence>
<gene>
    <name evidence="16" type="ORF">DI392_18430</name>
</gene>
<evidence type="ECO:0000259" key="14">
    <source>
        <dbReference type="PROSITE" id="PS50192"/>
    </source>
</evidence>
<feature type="domain" description="HAMP" evidence="15">
    <location>
        <begin position="204"/>
        <end position="256"/>
    </location>
</feature>
<dbReference type="EMBL" id="QFWT01000014">
    <property type="protein sequence ID" value="PWI31859.1"/>
    <property type="molecule type" value="Genomic_DNA"/>
</dbReference>
<dbReference type="InterPro" id="IPR013655">
    <property type="entry name" value="PAS_fold_3"/>
</dbReference>
<dbReference type="Pfam" id="PF13682">
    <property type="entry name" value="CZB"/>
    <property type="match status" value="1"/>
</dbReference>
<feature type="domain" description="T-SNARE coiled-coil homology" evidence="14">
    <location>
        <begin position="448"/>
        <end position="510"/>
    </location>
</feature>
<keyword evidence="2" id="KW-1003">Cell membrane</keyword>
<dbReference type="Pfam" id="PF00015">
    <property type="entry name" value="MCPsignal"/>
    <property type="match status" value="1"/>
</dbReference>
<dbReference type="InterPro" id="IPR025991">
    <property type="entry name" value="Chemoreceptor_zinc-bind_dom"/>
</dbReference>
<dbReference type="PROSITE" id="PS50112">
    <property type="entry name" value="PAS"/>
    <property type="match status" value="1"/>
</dbReference>
<keyword evidence="3" id="KW-0488">Methylation</keyword>
<dbReference type="PROSITE" id="PS50192">
    <property type="entry name" value="T_SNARE"/>
    <property type="match status" value="1"/>
</dbReference>
<dbReference type="InterPro" id="IPR003660">
    <property type="entry name" value="HAMP_dom"/>
</dbReference>
<name>A0A2U3B4Z9_9VIBR</name>
<evidence type="ECO:0000256" key="9">
    <source>
        <dbReference type="ARBA" id="ARBA00023224"/>
    </source>
</evidence>
<evidence type="ECO:0000256" key="5">
    <source>
        <dbReference type="ARBA" id="ARBA00022519"/>
    </source>
</evidence>
<dbReference type="FunFam" id="3.30.450.20:FF:000046">
    <property type="entry name" value="Aerotaxis sensor receptor"/>
    <property type="match status" value="1"/>
</dbReference>
<dbReference type="SUPFAM" id="SSF55785">
    <property type="entry name" value="PYP-like sensor domain (PAS domain)"/>
    <property type="match status" value="1"/>
</dbReference>
<accession>A0A2U3B4Z9</accession>
<feature type="domain" description="Methyl-accepting transducer" evidence="12">
    <location>
        <begin position="261"/>
        <end position="497"/>
    </location>
</feature>
<keyword evidence="5" id="KW-0997">Cell inner membrane</keyword>
<dbReference type="SMART" id="SM00304">
    <property type="entry name" value="HAMP"/>
    <property type="match status" value="2"/>
</dbReference>
<dbReference type="Gene3D" id="3.30.450.20">
    <property type="entry name" value="PAS domain"/>
    <property type="match status" value="1"/>
</dbReference>
<protein>
    <recommendedName>
        <fullName evidence="18">Chemotaxis protein</fullName>
    </recommendedName>
</protein>
<keyword evidence="4" id="KW-0145">Chemotaxis</keyword>
<dbReference type="PROSITE" id="PS50111">
    <property type="entry name" value="CHEMOTAXIS_TRANSDUC_2"/>
    <property type="match status" value="1"/>
</dbReference>
<dbReference type="AlphaFoldDB" id="A0A2U3B4Z9"/>
<organism evidence="16 17">
    <name type="scientific">Vibrio albus</name>
    <dbReference type="NCBI Taxonomy" id="2200953"/>
    <lineage>
        <taxon>Bacteria</taxon>
        <taxon>Pseudomonadati</taxon>
        <taxon>Pseudomonadota</taxon>
        <taxon>Gammaproteobacteria</taxon>
        <taxon>Vibrionales</taxon>
        <taxon>Vibrionaceae</taxon>
        <taxon>Vibrio</taxon>
    </lineage>
</organism>
<comment type="subcellular location">
    <subcellularLocation>
        <location evidence="1">Cell inner membrane</location>
        <topology evidence="1">Multi-pass membrane protein</topology>
    </subcellularLocation>
</comment>
<dbReference type="PROSITE" id="PS50885">
    <property type="entry name" value="HAMP"/>
    <property type="match status" value="1"/>
</dbReference>
<dbReference type="CDD" id="cd06225">
    <property type="entry name" value="HAMP"/>
    <property type="match status" value="1"/>
</dbReference>
<evidence type="ECO:0000256" key="11">
    <source>
        <dbReference type="PROSITE-ProRule" id="PRU00284"/>
    </source>
</evidence>
<evidence type="ECO:0000256" key="6">
    <source>
        <dbReference type="ARBA" id="ARBA00022692"/>
    </source>
</evidence>
<dbReference type="InterPro" id="IPR004090">
    <property type="entry name" value="Chemotax_Me-accpt_rcpt"/>
</dbReference>
<dbReference type="InterPro" id="IPR035965">
    <property type="entry name" value="PAS-like_dom_sf"/>
</dbReference>
<dbReference type="SMART" id="SM00283">
    <property type="entry name" value="MA"/>
    <property type="match status" value="1"/>
</dbReference>
<dbReference type="PANTHER" id="PTHR32089">
    <property type="entry name" value="METHYL-ACCEPTING CHEMOTAXIS PROTEIN MCPB"/>
    <property type="match status" value="1"/>
</dbReference>
<sequence length="653" mass="72621">MRFVCVMSGNERKFSEGSTLVSITDLQGVIQYCNRDFIEISGYSEKELLNSNHNIVRHKDMPKAAFADLWATVKNDKPWQGMVKNRCKNGDYYWVDAYVTPVFENGKKVGYQSVRSCPTREQIKAAESLYQELNTNPSKAIPKPNFIRRLSLATRMNTLASLCFLSFLVIQWEADHLFNGELWHVFTNLWVLTLYSAMLFLINKKVIKKVQQLDTILKRISAGDLTERIQVTTLDELGDLTMTAKMLQGRLKAVIGRFSESAADLTMTTGVLSDASYQTKLSMDRQHSETELVATAMNEMSSTVTEIAQNTTRTSELAASADNSANQGNQTVATTREAILELSNDISHISDKINSLAQECEQIIDITDSISGIADQTNLLALNAAIEAARAGEHGRGFAVVADEVRVLSTRTQEATIEINAMIERLQNGSREAVTAMSEGIEKAQDSVEKIEDTKQAFSEIGTAVSDVNDMNMQIATAAEEQSAVAEEMNANVSSISEHSYKTASNAQLVEEKVATLIEMSASLQLQLEQYDLGESATKFDFDTAKKAHLAWKSRVRALLQGDESAISKEQACSHRECQLGKWYYSSGASKYKSSTYFQQIEGPHTRLHQIVKEVMELNEQGEIDKAQLLSQELSPISDEIVELLDKTKASIR</sequence>
<evidence type="ECO:0000256" key="1">
    <source>
        <dbReference type="ARBA" id="ARBA00004429"/>
    </source>
</evidence>
<dbReference type="GO" id="GO:0007165">
    <property type="term" value="P:signal transduction"/>
    <property type="evidence" value="ECO:0007669"/>
    <property type="project" value="UniProtKB-KW"/>
</dbReference>
<comment type="similarity">
    <text evidence="10">Belongs to the methyl-accepting chemotaxis (MCP) protein family.</text>
</comment>
<dbReference type="InterPro" id="IPR001610">
    <property type="entry name" value="PAC"/>
</dbReference>
<dbReference type="FunFam" id="1.10.287.950:FF:000001">
    <property type="entry name" value="Methyl-accepting chemotaxis sensory transducer"/>
    <property type="match status" value="1"/>
</dbReference>
<evidence type="ECO:0000313" key="16">
    <source>
        <dbReference type="EMBL" id="PWI31859.1"/>
    </source>
</evidence>
<keyword evidence="7" id="KW-1133">Transmembrane helix</keyword>
<evidence type="ECO:0008006" key="18">
    <source>
        <dbReference type="Google" id="ProtNLM"/>
    </source>
</evidence>
<dbReference type="GO" id="GO:0052131">
    <property type="term" value="P:positive aerotaxis"/>
    <property type="evidence" value="ECO:0007669"/>
    <property type="project" value="UniProtKB-ARBA"/>
</dbReference>
<feature type="domain" description="PAS" evidence="13">
    <location>
        <begin position="21"/>
        <end position="76"/>
    </location>
</feature>
<keyword evidence="8" id="KW-0472">Membrane</keyword>
<dbReference type="PRINTS" id="PR00260">
    <property type="entry name" value="CHEMTRNSDUCR"/>
</dbReference>
<evidence type="ECO:0000259" key="12">
    <source>
        <dbReference type="PROSITE" id="PS50111"/>
    </source>
</evidence>
<evidence type="ECO:0000256" key="4">
    <source>
        <dbReference type="ARBA" id="ARBA00022500"/>
    </source>
</evidence>
<evidence type="ECO:0000313" key="17">
    <source>
        <dbReference type="Proteomes" id="UP000245362"/>
    </source>
</evidence>
<evidence type="ECO:0000259" key="13">
    <source>
        <dbReference type="PROSITE" id="PS50112"/>
    </source>
</evidence>
<dbReference type="Gene3D" id="1.20.120.30">
    <property type="entry name" value="Aspartate receptor, ligand-binding domain"/>
    <property type="match status" value="1"/>
</dbReference>
<evidence type="ECO:0000256" key="7">
    <source>
        <dbReference type="ARBA" id="ARBA00022989"/>
    </source>
</evidence>
<keyword evidence="6" id="KW-0812">Transmembrane</keyword>
<dbReference type="Gene3D" id="1.10.287.950">
    <property type="entry name" value="Methyl-accepting chemotaxis protein"/>
    <property type="match status" value="1"/>
</dbReference>
<dbReference type="InterPro" id="IPR000014">
    <property type="entry name" value="PAS"/>
</dbReference>
<comment type="caution">
    <text evidence="16">The sequence shown here is derived from an EMBL/GenBank/DDBJ whole genome shotgun (WGS) entry which is preliminary data.</text>
</comment>
<reference evidence="16 17" key="1">
    <citation type="submission" date="2018-05" db="EMBL/GenBank/DDBJ databases">
        <title>Vibrio limimaris sp. nov., isolated from marine sediment.</title>
        <authorList>
            <person name="Li C.-M."/>
        </authorList>
    </citation>
    <scope>NUCLEOTIDE SEQUENCE [LARGE SCALE GENOMIC DNA]</scope>
    <source>
        <strain evidence="16 17">E4404</strain>
    </source>
</reference>
<dbReference type="PANTHER" id="PTHR32089:SF112">
    <property type="entry name" value="LYSOZYME-LIKE PROTEIN-RELATED"/>
    <property type="match status" value="1"/>
</dbReference>
<keyword evidence="9 11" id="KW-0807">Transducer</keyword>
<dbReference type="GO" id="GO:0004888">
    <property type="term" value="F:transmembrane signaling receptor activity"/>
    <property type="evidence" value="ECO:0007669"/>
    <property type="project" value="InterPro"/>
</dbReference>
<proteinExistence type="inferred from homology"/>
<dbReference type="SUPFAM" id="SSF58104">
    <property type="entry name" value="Methyl-accepting chemotaxis protein (MCP) signaling domain"/>
    <property type="match status" value="1"/>
</dbReference>
<dbReference type="NCBIfam" id="TIGR00229">
    <property type="entry name" value="sensory_box"/>
    <property type="match status" value="1"/>
</dbReference>
<evidence type="ECO:0000256" key="3">
    <source>
        <dbReference type="ARBA" id="ARBA00022481"/>
    </source>
</evidence>
<evidence type="ECO:0000256" key="2">
    <source>
        <dbReference type="ARBA" id="ARBA00022475"/>
    </source>
</evidence>
<dbReference type="InterPro" id="IPR004089">
    <property type="entry name" value="MCPsignal_dom"/>
</dbReference>
<dbReference type="InterPro" id="IPR000727">
    <property type="entry name" value="T_SNARE_dom"/>
</dbReference>
<dbReference type="CDD" id="cd00130">
    <property type="entry name" value="PAS"/>
    <property type="match status" value="1"/>
</dbReference>
<evidence type="ECO:0000256" key="10">
    <source>
        <dbReference type="ARBA" id="ARBA00029447"/>
    </source>
</evidence>
<dbReference type="SMART" id="SM00086">
    <property type="entry name" value="PAC"/>
    <property type="match status" value="1"/>
</dbReference>
<dbReference type="GO" id="GO:0005886">
    <property type="term" value="C:plasma membrane"/>
    <property type="evidence" value="ECO:0007669"/>
    <property type="project" value="UniProtKB-SubCell"/>
</dbReference>